<evidence type="ECO:0000256" key="1">
    <source>
        <dbReference type="SAM" id="MobiDB-lite"/>
    </source>
</evidence>
<dbReference type="InterPro" id="IPR042121">
    <property type="entry name" value="MutL_C_regsub"/>
</dbReference>
<evidence type="ECO:0000313" key="2">
    <source>
        <dbReference type="EMBL" id="KAL3082629.1"/>
    </source>
</evidence>
<protein>
    <submittedName>
        <fullName evidence="2">Uncharacterized protein</fullName>
    </submittedName>
</protein>
<feature type="region of interest" description="Disordered" evidence="1">
    <location>
        <begin position="1"/>
        <end position="28"/>
    </location>
</feature>
<sequence length="122" mass="13351">MGSGRSGNGKSTNLPSTHEPILLNDDYDNNVDAQEGGEDALDKLGTVLLTAVPVLHGWQLDRDDIDQLLSMLSELPGIVHRPSKVRKIFASKACRHSVMFGKALTQREMETVGGQKTHFLII</sequence>
<evidence type="ECO:0000313" key="3">
    <source>
        <dbReference type="Proteomes" id="UP001620626"/>
    </source>
</evidence>
<dbReference type="EMBL" id="JBICBT010001103">
    <property type="protein sequence ID" value="KAL3082629.1"/>
    <property type="molecule type" value="Genomic_DNA"/>
</dbReference>
<gene>
    <name evidence="2" type="ORF">niasHT_031340</name>
</gene>
<accession>A0ABD2IRJ1</accession>
<dbReference type="AlphaFoldDB" id="A0ABD2IRJ1"/>
<dbReference type="InterPro" id="IPR042120">
    <property type="entry name" value="MutL_C_dimsub"/>
</dbReference>
<dbReference type="Proteomes" id="UP001620626">
    <property type="component" value="Unassembled WGS sequence"/>
</dbReference>
<dbReference type="InterPro" id="IPR038973">
    <property type="entry name" value="MutL/Mlh/Pms-like"/>
</dbReference>
<dbReference type="PANTHER" id="PTHR10073:SF52">
    <property type="entry name" value="MISMATCH REPAIR ENDONUCLEASE PMS2"/>
    <property type="match status" value="1"/>
</dbReference>
<name>A0ABD2IRJ1_9BILA</name>
<keyword evidence="3" id="KW-1185">Reference proteome</keyword>
<comment type="caution">
    <text evidence="2">The sequence shown here is derived from an EMBL/GenBank/DDBJ whole genome shotgun (WGS) entry which is preliminary data.</text>
</comment>
<organism evidence="2 3">
    <name type="scientific">Heterodera trifolii</name>
    <dbReference type="NCBI Taxonomy" id="157864"/>
    <lineage>
        <taxon>Eukaryota</taxon>
        <taxon>Metazoa</taxon>
        <taxon>Ecdysozoa</taxon>
        <taxon>Nematoda</taxon>
        <taxon>Chromadorea</taxon>
        <taxon>Rhabditida</taxon>
        <taxon>Tylenchina</taxon>
        <taxon>Tylenchomorpha</taxon>
        <taxon>Tylenchoidea</taxon>
        <taxon>Heteroderidae</taxon>
        <taxon>Heteroderinae</taxon>
        <taxon>Heterodera</taxon>
    </lineage>
</organism>
<dbReference type="Gene3D" id="3.30.1370.100">
    <property type="entry name" value="MutL, C-terminal domain, regulatory subdomain"/>
    <property type="match status" value="1"/>
</dbReference>
<dbReference type="PANTHER" id="PTHR10073">
    <property type="entry name" value="DNA MISMATCH REPAIR PROTEIN MLH, PMS, MUTL"/>
    <property type="match status" value="1"/>
</dbReference>
<proteinExistence type="predicted"/>
<dbReference type="Gene3D" id="3.30.1540.20">
    <property type="entry name" value="MutL, C-terminal domain, dimerisation subdomain"/>
    <property type="match status" value="1"/>
</dbReference>
<reference evidence="2 3" key="1">
    <citation type="submission" date="2024-10" db="EMBL/GenBank/DDBJ databases">
        <authorList>
            <person name="Kim D."/>
        </authorList>
    </citation>
    <scope>NUCLEOTIDE SEQUENCE [LARGE SCALE GENOMIC DNA]</scope>
    <source>
        <strain evidence="2">BH-2024</strain>
    </source>
</reference>